<feature type="region of interest" description="Disordered" evidence="2">
    <location>
        <begin position="390"/>
        <end position="409"/>
    </location>
</feature>
<proteinExistence type="predicted"/>
<protein>
    <submittedName>
        <fullName evidence="3">Plasmid recombination enzyme</fullName>
    </submittedName>
</protein>
<comment type="caution">
    <text evidence="3">The sequence shown here is derived from an EMBL/GenBank/DDBJ whole genome shotgun (WGS) entry which is preliminary data.</text>
</comment>
<dbReference type="Pfam" id="PF01076">
    <property type="entry name" value="Mob_Pre"/>
    <property type="match status" value="1"/>
</dbReference>
<sequence>MRLKARSLKRAYGQRRHDFRIGQQPNYVDQERTCLNRILIEPRPLPEIKKEIERLRRSNGAQRAMKSDAAVVTAGIATFGHKAADLFATLSSEEQDAALQELVSQIAKKLGTRIEAMVVHLDETSLHAHFELRAYNDDGVPVSKVATFQVMSELQDMTADVLGQRCPGIERGHKKFHRIEVGADYAETLNRSVKKLHKDLPDEIAARQGDLKKLEEEKRQLDASMTKTQGHLQRLYDKGKLNEKEAKRLKTYEGRLAKKEAEQSEIQRRQLDMMTKLEKARHALKNREAEVQEHEVSAREKMEDAKASLVAIEAVAEELEQGTLQQNDAGKIQMKDASPVLAAPAGIRKRLFRLARRLLWCQERLVRKENRLNRLSAALKGFLKRQDLSDDARAEGEELERGLDDGQAF</sequence>
<keyword evidence="1" id="KW-0175">Coiled coil</keyword>
<name>A0A3N4UXA6_9RHOB</name>
<dbReference type="CDD" id="cd17242">
    <property type="entry name" value="MobM_relaxase"/>
    <property type="match status" value="1"/>
</dbReference>
<dbReference type="EMBL" id="RKQK01000001">
    <property type="protein sequence ID" value="RPE72179.1"/>
    <property type="molecule type" value="Genomic_DNA"/>
</dbReference>
<accession>A0A3N4UXA6</accession>
<gene>
    <name evidence="3" type="ORF">EDD53_1327</name>
</gene>
<dbReference type="Gene3D" id="3.30.930.30">
    <property type="match status" value="1"/>
</dbReference>
<evidence type="ECO:0000256" key="2">
    <source>
        <dbReference type="SAM" id="MobiDB-lite"/>
    </source>
</evidence>
<evidence type="ECO:0000313" key="3">
    <source>
        <dbReference type="EMBL" id="RPE72179.1"/>
    </source>
</evidence>
<dbReference type="AlphaFoldDB" id="A0A3N4UXA6"/>
<keyword evidence="4" id="KW-1185">Reference proteome</keyword>
<dbReference type="GO" id="GO:0006310">
    <property type="term" value="P:DNA recombination"/>
    <property type="evidence" value="ECO:0007669"/>
    <property type="project" value="InterPro"/>
</dbReference>
<dbReference type="Proteomes" id="UP000269689">
    <property type="component" value="Unassembled WGS sequence"/>
</dbReference>
<dbReference type="InterPro" id="IPR001668">
    <property type="entry name" value="Mob_Pre"/>
</dbReference>
<evidence type="ECO:0000256" key="1">
    <source>
        <dbReference type="SAM" id="Coils"/>
    </source>
</evidence>
<reference evidence="3 4" key="1">
    <citation type="submission" date="2018-11" db="EMBL/GenBank/DDBJ databases">
        <title>Genomic Encyclopedia of Type Strains, Phase IV (KMG-IV): sequencing the most valuable type-strain genomes for metagenomic binning, comparative biology and taxonomic classification.</title>
        <authorList>
            <person name="Goeker M."/>
        </authorList>
    </citation>
    <scope>NUCLEOTIDE SEQUENCE [LARGE SCALE GENOMIC DNA]</scope>
    <source>
        <strain evidence="3 4">DSM 104731</strain>
    </source>
</reference>
<organism evidence="3 4">
    <name type="scientific">Pacificibacter maritimus</name>
    <dbReference type="NCBI Taxonomy" id="762213"/>
    <lineage>
        <taxon>Bacteria</taxon>
        <taxon>Pseudomonadati</taxon>
        <taxon>Pseudomonadota</taxon>
        <taxon>Alphaproteobacteria</taxon>
        <taxon>Rhodobacterales</taxon>
        <taxon>Roseobacteraceae</taxon>
        <taxon>Pacificibacter</taxon>
    </lineage>
</organism>
<dbReference type="GO" id="GO:0003677">
    <property type="term" value="F:DNA binding"/>
    <property type="evidence" value="ECO:0007669"/>
    <property type="project" value="InterPro"/>
</dbReference>
<feature type="coiled-coil region" evidence="1">
    <location>
        <begin position="204"/>
        <end position="322"/>
    </location>
</feature>
<evidence type="ECO:0000313" key="4">
    <source>
        <dbReference type="Proteomes" id="UP000269689"/>
    </source>
</evidence>